<dbReference type="SUPFAM" id="SSF52540">
    <property type="entry name" value="P-loop containing nucleoside triphosphate hydrolases"/>
    <property type="match status" value="1"/>
</dbReference>
<organism evidence="5 6">
    <name type="scientific">Ktedonobacter robiniae</name>
    <dbReference type="NCBI Taxonomy" id="2778365"/>
    <lineage>
        <taxon>Bacteria</taxon>
        <taxon>Bacillati</taxon>
        <taxon>Chloroflexota</taxon>
        <taxon>Ktedonobacteria</taxon>
        <taxon>Ktedonobacterales</taxon>
        <taxon>Ktedonobacteraceae</taxon>
        <taxon>Ktedonobacter</taxon>
    </lineage>
</organism>
<dbReference type="PROSITE" id="PS00622">
    <property type="entry name" value="HTH_LUXR_1"/>
    <property type="match status" value="1"/>
</dbReference>
<gene>
    <name evidence="5" type="ORF">KSB_57670</name>
</gene>
<dbReference type="SUPFAM" id="SSF46894">
    <property type="entry name" value="C-terminal effector domain of the bipartite response regulators"/>
    <property type="match status" value="1"/>
</dbReference>
<feature type="domain" description="HTH luxR-type" evidence="4">
    <location>
        <begin position="983"/>
        <end position="1048"/>
    </location>
</feature>
<protein>
    <submittedName>
        <fullName evidence="5">LuxR family transcriptional regulator</fullName>
    </submittedName>
</protein>
<evidence type="ECO:0000313" key="5">
    <source>
        <dbReference type="EMBL" id="GHO57292.1"/>
    </source>
</evidence>
<dbReference type="InterPro" id="IPR027417">
    <property type="entry name" value="P-loop_NTPase"/>
</dbReference>
<keyword evidence="3" id="KW-0804">Transcription</keyword>
<dbReference type="InterPro" id="IPR011990">
    <property type="entry name" value="TPR-like_helical_dom_sf"/>
</dbReference>
<comment type="caution">
    <text evidence="5">The sequence shown here is derived from an EMBL/GenBank/DDBJ whole genome shotgun (WGS) entry which is preliminary data.</text>
</comment>
<dbReference type="RefSeq" id="WP_201373709.1">
    <property type="nucleotide sequence ID" value="NZ_BNJG01000002.1"/>
</dbReference>
<dbReference type="SMART" id="SM00421">
    <property type="entry name" value="HTH_LUXR"/>
    <property type="match status" value="1"/>
</dbReference>
<dbReference type="Gene3D" id="1.10.10.10">
    <property type="entry name" value="Winged helix-like DNA-binding domain superfamily/Winged helix DNA-binding domain"/>
    <property type="match status" value="1"/>
</dbReference>
<sequence length="1050" mass="118999">MPKSSLHAITWSEEQKRYELRTQGELQQYFGSENNQPWQDWLVDQTSFAFQGRLGHMSVVKEARARGNGYWYAYSTLQGQTRKRYLGQTSGVTLERLEQVAQAFANEHRSVSQTGQQITQASSDSLNLAHQSHIPLIATKHTHPQLPSMLVRRERLLQEMDEVLTHRLLLLSSSAGSGKTTLLSTWASRSPHTIGWLSLDEADNDPTRFWASVITTLRICLPEISDIALAMLYTPQPPPLSTILITFINEILRSSNEIILILDDYHVIEDQAIHEAMLFLLDHLPANMHLVIASRVDPPLPLARWRMRGQMSEIREPEVRFTPVEAQAFLNEGMTLSLSETEVQVLEKRTEGWIAGLQLAALSLRTHKKPSTFIEHFTGEHRFIFDYVQEEILQHQAPSVQQFLLQVAVLSRMNAALCQELTGEPASQELLEVLERHNLFIVPLDEQRQWYRLHTLFREVLLARLQATQPEQVNTLHQRAARWHAAQGSIHEAMSHALAAQDYPFAAATLEQGARQLWTQGEARMIATWLLQLPENILLEHLEFALTSALNLLSSTQYMPEQQRVQALSQSEQIIARVDQILSSERTTSLAPTEVGKIENRICLLREFILMSEAFRKGNMQQLRLIAQRIQPLTVSESVAWKWLALHGLFVSSQVVGDSVLLLPELLALKQQALQEQDHAIAIVVTCWLAAAFLYAGQLHSLHQECLQAQDLLAQLGQNVSVTAYPAFDLSFLYYARNKLEQAEGSLQVALQHAARWQDINLLIWGHATYVKIALASGKIADAEEALEQAKNLIQSTGFTNYAHDVSAAQVALWLAQGNFTAAEDWVARYDFNPQTLSFLYIDEYIALVNIHLAQQEYTQALHILIPLLSRMEQCKRTWDIIHLLALQANTLYGLREMEQAQQIVVHLLNLTEPEGYIRVYLDAGKPMRQLLQNLLKNPPRQELSPACVSYISTLLTAFVQEEQKRTQQAAKLQIEGHTPQALEGLYEPLSPQEQRVLSLLVAGQTYAEIAQKLVVSPNTIKTQVSSIYRKLDVSRRAEAIAVARRLHLL</sequence>
<reference evidence="5 6" key="1">
    <citation type="journal article" date="2021" name="Int. J. Syst. Evol. Microbiol.">
        <title>Reticulibacter mediterranei gen. nov., sp. nov., within the new family Reticulibacteraceae fam. nov., and Ktedonospora formicarum gen. nov., sp. nov., Ktedonobacter robiniae sp. nov., Dictyobacter formicarum sp. nov. and Dictyobacter arantiisoli sp. nov., belonging to the class Ktedonobacteria.</title>
        <authorList>
            <person name="Yabe S."/>
            <person name="Zheng Y."/>
            <person name="Wang C.M."/>
            <person name="Sakai Y."/>
            <person name="Abe K."/>
            <person name="Yokota A."/>
            <person name="Donadio S."/>
            <person name="Cavaletti L."/>
            <person name="Monciardini P."/>
        </authorList>
    </citation>
    <scope>NUCLEOTIDE SEQUENCE [LARGE SCALE GENOMIC DNA]</scope>
    <source>
        <strain evidence="5 6">SOSP1-30</strain>
    </source>
</reference>
<evidence type="ECO:0000256" key="1">
    <source>
        <dbReference type="ARBA" id="ARBA00023015"/>
    </source>
</evidence>
<keyword evidence="6" id="KW-1185">Reference proteome</keyword>
<proteinExistence type="predicted"/>
<dbReference type="Pfam" id="PF00196">
    <property type="entry name" value="GerE"/>
    <property type="match status" value="1"/>
</dbReference>
<accession>A0ABQ3UX98</accession>
<dbReference type="PROSITE" id="PS50043">
    <property type="entry name" value="HTH_LUXR_2"/>
    <property type="match status" value="1"/>
</dbReference>
<dbReference type="SUPFAM" id="SSF48452">
    <property type="entry name" value="TPR-like"/>
    <property type="match status" value="1"/>
</dbReference>
<dbReference type="InterPro" id="IPR059106">
    <property type="entry name" value="WHD_MalT"/>
</dbReference>
<evidence type="ECO:0000259" key="4">
    <source>
        <dbReference type="PROSITE" id="PS50043"/>
    </source>
</evidence>
<dbReference type="CDD" id="cd06170">
    <property type="entry name" value="LuxR_C_like"/>
    <property type="match status" value="1"/>
</dbReference>
<dbReference type="InterPro" id="IPR041617">
    <property type="entry name" value="TPR_MalT"/>
</dbReference>
<dbReference type="EMBL" id="BNJG01000002">
    <property type="protein sequence ID" value="GHO57292.1"/>
    <property type="molecule type" value="Genomic_DNA"/>
</dbReference>
<dbReference type="Pfam" id="PF17874">
    <property type="entry name" value="TPR_MalT"/>
    <property type="match status" value="1"/>
</dbReference>
<evidence type="ECO:0000256" key="2">
    <source>
        <dbReference type="ARBA" id="ARBA00023125"/>
    </source>
</evidence>
<dbReference type="Gene3D" id="3.40.50.300">
    <property type="entry name" value="P-loop containing nucleotide triphosphate hydrolases"/>
    <property type="match status" value="1"/>
</dbReference>
<evidence type="ECO:0000313" key="6">
    <source>
        <dbReference type="Proteomes" id="UP000654345"/>
    </source>
</evidence>
<dbReference type="PRINTS" id="PR00038">
    <property type="entry name" value="HTHLUXR"/>
</dbReference>
<dbReference type="Proteomes" id="UP000654345">
    <property type="component" value="Unassembled WGS sequence"/>
</dbReference>
<keyword evidence="2" id="KW-0238">DNA-binding</keyword>
<dbReference type="Gene3D" id="1.25.40.10">
    <property type="entry name" value="Tetratricopeptide repeat domain"/>
    <property type="match status" value="1"/>
</dbReference>
<dbReference type="InterPro" id="IPR036388">
    <property type="entry name" value="WH-like_DNA-bd_sf"/>
</dbReference>
<dbReference type="PANTHER" id="PTHR44688">
    <property type="entry name" value="DNA-BINDING TRANSCRIPTIONAL ACTIVATOR DEVR_DOSR"/>
    <property type="match status" value="1"/>
</dbReference>
<name>A0ABQ3UX98_9CHLR</name>
<dbReference type="Pfam" id="PF25873">
    <property type="entry name" value="WHD_MalT"/>
    <property type="match status" value="1"/>
</dbReference>
<evidence type="ECO:0000256" key="3">
    <source>
        <dbReference type="ARBA" id="ARBA00023163"/>
    </source>
</evidence>
<dbReference type="InterPro" id="IPR000792">
    <property type="entry name" value="Tscrpt_reg_LuxR_C"/>
</dbReference>
<keyword evidence="1" id="KW-0805">Transcription regulation</keyword>
<dbReference type="PANTHER" id="PTHR44688:SF16">
    <property type="entry name" value="DNA-BINDING TRANSCRIPTIONAL ACTIVATOR DEVR_DOSR"/>
    <property type="match status" value="1"/>
</dbReference>
<dbReference type="InterPro" id="IPR016032">
    <property type="entry name" value="Sig_transdc_resp-reg_C-effctor"/>
</dbReference>